<protein>
    <submittedName>
        <fullName evidence="2">Bacterial regulatory protein, luxR family</fullName>
    </submittedName>
</protein>
<dbReference type="Gene3D" id="1.10.10.10">
    <property type="entry name" value="Winged helix-like DNA-binding domain superfamily/Winged helix DNA-binding domain"/>
    <property type="match status" value="1"/>
</dbReference>
<dbReference type="GO" id="GO:0003677">
    <property type="term" value="F:DNA binding"/>
    <property type="evidence" value="ECO:0007669"/>
    <property type="project" value="InterPro"/>
</dbReference>
<evidence type="ECO:0000313" key="3">
    <source>
        <dbReference type="Proteomes" id="UP000323917"/>
    </source>
</evidence>
<organism evidence="2 3">
    <name type="scientific">Bythopirellula goksoeyrii</name>
    <dbReference type="NCBI Taxonomy" id="1400387"/>
    <lineage>
        <taxon>Bacteria</taxon>
        <taxon>Pseudomonadati</taxon>
        <taxon>Planctomycetota</taxon>
        <taxon>Planctomycetia</taxon>
        <taxon>Pirellulales</taxon>
        <taxon>Lacipirellulaceae</taxon>
        <taxon>Bythopirellula</taxon>
    </lineage>
</organism>
<dbReference type="GO" id="GO:0006355">
    <property type="term" value="P:regulation of DNA-templated transcription"/>
    <property type="evidence" value="ECO:0007669"/>
    <property type="project" value="InterPro"/>
</dbReference>
<evidence type="ECO:0000313" key="2">
    <source>
        <dbReference type="EMBL" id="QEG33642.1"/>
    </source>
</evidence>
<dbReference type="AlphaFoldDB" id="A0A5B9Q895"/>
<dbReference type="KEGG" id="bgok:Pr1d_09060"/>
<dbReference type="SUPFAM" id="SSF46894">
    <property type="entry name" value="C-terminal effector domain of the bipartite response regulators"/>
    <property type="match status" value="1"/>
</dbReference>
<reference evidence="2 3" key="1">
    <citation type="submission" date="2019-08" db="EMBL/GenBank/DDBJ databases">
        <title>Deep-cultivation of Planctomycetes and their phenomic and genomic characterization uncovers novel biology.</title>
        <authorList>
            <person name="Wiegand S."/>
            <person name="Jogler M."/>
            <person name="Boedeker C."/>
            <person name="Pinto D."/>
            <person name="Vollmers J."/>
            <person name="Rivas-Marin E."/>
            <person name="Kohn T."/>
            <person name="Peeters S.H."/>
            <person name="Heuer A."/>
            <person name="Rast P."/>
            <person name="Oberbeckmann S."/>
            <person name="Bunk B."/>
            <person name="Jeske O."/>
            <person name="Meyerdierks A."/>
            <person name="Storesund J.E."/>
            <person name="Kallscheuer N."/>
            <person name="Luecker S."/>
            <person name="Lage O.M."/>
            <person name="Pohl T."/>
            <person name="Merkel B.J."/>
            <person name="Hornburger P."/>
            <person name="Mueller R.-W."/>
            <person name="Bruemmer F."/>
            <person name="Labrenz M."/>
            <person name="Spormann A.M."/>
            <person name="Op den Camp H."/>
            <person name="Overmann J."/>
            <person name="Amann R."/>
            <person name="Jetten M.S.M."/>
            <person name="Mascher T."/>
            <person name="Medema M.H."/>
            <person name="Devos D.P."/>
            <person name="Kaster A.-K."/>
            <person name="Ovreas L."/>
            <person name="Rohde M."/>
            <person name="Galperin M.Y."/>
            <person name="Jogler C."/>
        </authorList>
    </citation>
    <scope>NUCLEOTIDE SEQUENCE [LARGE SCALE GENOMIC DNA]</scope>
    <source>
        <strain evidence="2 3">Pr1d</strain>
    </source>
</reference>
<dbReference type="SMART" id="SM00421">
    <property type="entry name" value="HTH_LUXR"/>
    <property type="match status" value="1"/>
</dbReference>
<proteinExistence type="predicted"/>
<dbReference type="EMBL" id="CP042913">
    <property type="protein sequence ID" value="QEG33642.1"/>
    <property type="molecule type" value="Genomic_DNA"/>
</dbReference>
<name>A0A5B9Q895_9BACT</name>
<dbReference type="InterPro" id="IPR036388">
    <property type="entry name" value="WH-like_DNA-bd_sf"/>
</dbReference>
<feature type="domain" description="HTH luxR-type" evidence="1">
    <location>
        <begin position="196"/>
        <end position="253"/>
    </location>
</feature>
<dbReference type="RefSeq" id="WP_148072382.1">
    <property type="nucleotide sequence ID" value="NZ_CP042913.1"/>
</dbReference>
<dbReference type="Pfam" id="PF00196">
    <property type="entry name" value="GerE"/>
    <property type="match status" value="1"/>
</dbReference>
<sequence>MARSERLRLSEIRDISRLIGECRELGPNPIAWRRHYLEGLTKIIGAQVAVGGTWRMTSSDGPPELHDNLELGFASEEQHAIWRTFMNDGMVSANSFRQFASRPGRLITCTRKEVATDREWYRSPEYQNYMRLAGVDASLASFYRPQPWNIASAVTIHRPIGEAQFGHRERKLLEFAQSEIGRLIGVSLAGPDEPSEFQLPPRVQQTLHCLLEGDGERQVASRLGISPETVHQYVKVIYRHYSVSSRAELLAHWLRFHRGMHGDQ</sequence>
<dbReference type="OrthoDB" id="252792at2"/>
<dbReference type="InterPro" id="IPR016032">
    <property type="entry name" value="Sig_transdc_resp-reg_C-effctor"/>
</dbReference>
<accession>A0A5B9Q895</accession>
<keyword evidence="3" id="KW-1185">Reference proteome</keyword>
<gene>
    <name evidence="2" type="ORF">Pr1d_09060</name>
</gene>
<evidence type="ECO:0000259" key="1">
    <source>
        <dbReference type="SMART" id="SM00421"/>
    </source>
</evidence>
<dbReference type="InterPro" id="IPR000792">
    <property type="entry name" value="Tscrpt_reg_LuxR_C"/>
</dbReference>
<dbReference type="Proteomes" id="UP000323917">
    <property type="component" value="Chromosome"/>
</dbReference>